<dbReference type="EMBL" id="CP019471">
    <property type="protein sequence ID" value="UQC74471.1"/>
    <property type="molecule type" value="Genomic_DNA"/>
</dbReference>
<keyword evidence="2" id="KW-1185">Reference proteome</keyword>
<protein>
    <submittedName>
        <fullName evidence="1">Uncharacterized protein</fullName>
    </submittedName>
</protein>
<name>A0A9Q8SCM2_9PEZI</name>
<organism evidence="1 2">
    <name type="scientific">Colletotrichum lupini</name>
    <dbReference type="NCBI Taxonomy" id="145971"/>
    <lineage>
        <taxon>Eukaryota</taxon>
        <taxon>Fungi</taxon>
        <taxon>Dikarya</taxon>
        <taxon>Ascomycota</taxon>
        <taxon>Pezizomycotina</taxon>
        <taxon>Sordariomycetes</taxon>
        <taxon>Hypocreomycetidae</taxon>
        <taxon>Glomerellales</taxon>
        <taxon>Glomerellaceae</taxon>
        <taxon>Colletotrichum</taxon>
        <taxon>Colletotrichum acutatum species complex</taxon>
    </lineage>
</organism>
<evidence type="ECO:0000313" key="2">
    <source>
        <dbReference type="Proteomes" id="UP000830671"/>
    </source>
</evidence>
<accession>A0A9Q8SCM2</accession>
<gene>
    <name evidence="1" type="ORF">CLUP02_01122</name>
</gene>
<dbReference type="GeneID" id="73335174"/>
<proteinExistence type="predicted"/>
<sequence>MEVQEVHLVSRLRFSALQISPNNQSHHSSDACRLLQNLSETALVDIRSTCIADANNFAY</sequence>
<dbReference type="RefSeq" id="XP_049136121.1">
    <property type="nucleotide sequence ID" value="XM_049280164.1"/>
</dbReference>
<dbReference type="KEGG" id="clup:CLUP02_01122"/>
<reference evidence="1" key="1">
    <citation type="journal article" date="2021" name="Mol. Plant Microbe Interact.">
        <title>Complete Genome Sequence of the Plant-Pathogenic Fungus Colletotrichum lupini.</title>
        <authorList>
            <person name="Baroncelli R."/>
            <person name="Pensec F."/>
            <person name="Da Lio D."/>
            <person name="Boufleur T."/>
            <person name="Vicente I."/>
            <person name="Sarrocco S."/>
            <person name="Picot A."/>
            <person name="Baraldi E."/>
            <person name="Sukno S."/>
            <person name="Thon M."/>
            <person name="Le Floch G."/>
        </authorList>
    </citation>
    <scope>NUCLEOTIDE SEQUENCE</scope>
    <source>
        <strain evidence="1">IMI 504893</strain>
    </source>
</reference>
<evidence type="ECO:0000313" key="1">
    <source>
        <dbReference type="EMBL" id="UQC74471.1"/>
    </source>
</evidence>
<dbReference type="AlphaFoldDB" id="A0A9Q8SCM2"/>
<dbReference type="Proteomes" id="UP000830671">
    <property type="component" value="Chromosome 1"/>
</dbReference>